<accession>A0A1W1BB17</accession>
<gene>
    <name evidence="1" type="ORF">MNB_SV-12-18</name>
</gene>
<organism evidence="1">
    <name type="scientific">hydrothermal vent metagenome</name>
    <dbReference type="NCBI Taxonomy" id="652676"/>
    <lineage>
        <taxon>unclassified sequences</taxon>
        <taxon>metagenomes</taxon>
        <taxon>ecological metagenomes</taxon>
    </lineage>
</organism>
<proteinExistence type="predicted"/>
<dbReference type="SUPFAM" id="SSF53254">
    <property type="entry name" value="Phosphoglycerate mutase-like"/>
    <property type="match status" value="1"/>
</dbReference>
<dbReference type="AlphaFoldDB" id="A0A1W1BB17"/>
<name>A0A1W1BB17_9ZZZZ</name>
<dbReference type="Gene3D" id="3.40.50.1240">
    <property type="entry name" value="Phosphoglycerate mutase-like"/>
    <property type="match status" value="1"/>
</dbReference>
<evidence type="ECO:0008006" key="2">
    <source>
        <dbReference type="Google" id="ProtNLM"/>
    </source>
</evidence>
<sequence>MKIVLIRHAEVDIDKNSFAYAYELKKWLDIYNSAEIKRDFISKTEISNIFESSDKIFCSSLKRSCDSVALYGKNPDEKSELFNEVGLPYANLGLVKLPLVLWAVIFRVMWIFGYKNNGESLQKAKIRAKKGADKLISSCDKDGTVTLLGHGLINILIGKELLKQGWKSQEKMRSANWAYGVFELIISSK</sequence>
<reference evidence="1" key="1">
    <citation type="submission" date="2016-10" db="EMBL/GenBank/DDBJ databases">
        <authorList>
            <person name="de Groot N.N."/>
        </authorList>
    </citation>
    <scope>NUCLEOTIDE SEQUENCE</scope>
</reference>
<dbReference type="EMBL" id="FPHE01000007">
    <property type="protein sequence ID" value="SFV50608.1"/>
    <property type="molecule type" value="Genomic_DNA"/>
</dbReference>
<protein>
    <recommendedName>
        <fullName evidence="2">Phosphoglycerate mutase family protein</fullName>
    </recommendedName>
</protein>
<evidence type="ECO:0000313" key="1">
    <source>
        <dbReference type="EMBL" id="SFV50608.1"/>
    </source>
</evidence>
<dbReference type="InterPro" id="IPR029033">
    <property type="entry name" value="His_PPase_superfam"/>
</dbReference>